<evidence type="ECO:0000256" key="1">
    <source>
        <dbReference type="ARBA" id="ARBA00000185"/>
    </source>
</evidence>
<dbReference type="Gene3D" id="3.30.230.10">
    <property type="match status" value="1"/>
</dbReference>
<comment type="cofactor">
    <cofactor evidence="2">
        <name>Mg(2+)</name>
        <dbReference type="ChEBI" id="CHEBI:18420"/>
    </cofactor>
</comment>
<dbReference type="SMART" id="SM00433">
    <property type="entry name" value="TOP2c"/>
    <property type="match status" value="1"/>
</dbReference>
<dbReference type="RefSeq" id="WP_269036020.1">
    <property type="nucleotide sequence ID" value="NZ_CP114040.1"/>
</dbReference>
<evidence type="ECO:0000256" key="6">
    <source>
        <dbReference type="ARBA" id="ARBA00022840"/>
    </source>
</evidence>
<reference evidence="11" key="1">
    <citation type="submission" date="2022-11" db="EMBL/GenBank/DDBJ databases">
        <title>Minimal conservation of predation-associated metabolite biosynthetic gene clusters underscores biosynthetic potential of Myxococcota including descriptions for ten novel species: Archangium lansinium sp. nov., Myxococcus landrumus sp. nov., Nannocystis bai.</title>
        <authorList>
            <person name="Ahearne A."/>
            <person name="Stevens C."/>
            <person name="Dowd S."/>
        </authorList>
    </citation>
    <scope>NUCLEOTIDE SEQUENCE</scope>
    <source>
        <strain evidence="11">Fl3</strain>
    </source>
</reference>
<dbReference type="InterPro" id="IPR036890">
    <property type="entry name" value="HATPase_C_sf"/>
</dbReference>
<dbReference type="Pfam" id="PF02518">
    <property type="entry name" value="HATPase_c"/>
    <property type="match status" value="1"/>
</dbReference>
<evidence type="ECO:0000313" key="11">
    <source>
        <dbReference type="EMBL" id="WAS93677.1"/>
    </source>
</evidence>
<dbReference type="Gene3D" id="3.30.565.10">
    <property type="entry name" value="Histidine kinase-like ATPase, C-terminal domain"/>
    <property type="match status" value="1"/>
</dbReference>
<keyword evidence="6 11" id="KW-0067">ATP-binding</keyword>
<evidence type="ECO:0000256" key="2">
    <source>
        <dbReference type="ARBA" id="ARBA00001946"/>
    </source>
</evidence>
<organism evidence="11 12">
    <name type="scientific">Nannocystis punicea</name>
    <dbReference type="NCBI Taxonomy" id="2995304"/>
    <lineage>
        <taxon>Bacteria</taxon>
        <taxon>Pseudomonadati</taxon>
        <taxon>Myxococcota</taxon>
        <taxon>Polyangia</taxon>
        <taxon>Nannocystales</taxon>
        <taxon>Nannocystaceae</taxon>
        <taxon>Nannocystis</taxon>
    </lineage>
</organism>
<evidence type="ECO:0000256" key="7">
    <source>
        <dbReference type="ARBA" id="ARBA00023029"/>
    </source>
</evidence>
<protein>
    <recommendedName>
        <fullName evidence="4">DNA topoisomerase (ATP-hydrolyzing)</fullName>
        <ecNumber evidence="4">5.6.2.2</ecNumber>
    </recommendedName>
</protein>
<dbReference type="PANTHER" id="PTHR45866">
    <property type="entry name" value="DNA GYRASE/TOPOISOMERASE SUBUNIT B"/>
    <property type="match status" value="1"/>
</dbReference>
<gene>
    <name evidence="11" type="ORF">O0S08_46690</name>
</gene>
<dbReference type="InterPro" id="IPR001241">
    <property type="entry name" value="Topo_IIA"/>
</dbReference>
<evidence type="ECO:0000256" key="4">
    <source>
        <dbReference type="ARBA" id="ARBA00012895"/>
    </source>
</evidence>
<dbReference type="PANTHER" id="PTHR45866:SF1">
    <property type="entry name" value="DNA GYRASE SUBUNIT B, MITOCHONDRIAL"/>
    <property type="match status" value="1"/>
</dbReference>
<evidence type="ECO:0000256" key="5">
    <source>
        <dbReference type="ARBA" id="ARBA00022741"/>
    </source>
</evidence>
<keyword evidence="8" id="KW-0238">DNA-binding</keyword>
<sequence>MDEASEFTETRWHVRKRPGMYVGDLRDGRGILHMALELVANAVDQALVGRCSRLDVGVEDDETVVVADDGPGIAVQGGEGRPPLREILEQRFDLPTVDGHRPHVHLGFGGAGLVVVNALSELFEVVTVHSGRQATARYSRGVPLEPMRVEATGLPSGTRIRFRADPQIFSAVGVRREDLRHRLMDLSFLLPSLRITWMGDREYHGRGLPELVRLVAPETIGGVAHHRAVVNGPEEPIDVEVALAWGEGSTRDALVQSFVNLGRTREGAHRDGVLDGLRSFFPRRGAAARRGGLSAAVAVVLADVQWGSPTRDKLVTPAARSAVKRVTMEALRMWAERYPEAAAQIGARGLVE</sequence>
<evidence type="ECO:0000256" key="8">
    <source>
        <dbReference type="ARBA" id="ARBA00023125"/>
    </source>
</evidence>
<dbReference type="InterPro" id="IPR014721">
    <property type="entry name" value="Ribsml_uS5_D2-typ_fold_subgr"/>
</dbReference>
<comment type="catalytic activity">
    <reaction evidence="1">
        <text>ATP-dependent breakage, passage and rejoining of double-stranded DNA.</text>
        <dbReference type="EC" id="5.6.2.2"/>
    </reaction>
</comment>
<evidence type="ECO:0000313" key="12">
    <source>
        <dbReference type="Proteomes" id="UP001164459"/>
    </source>
</evidence>
<dbReference type="SUPFAM" id="SSF55874">
    <property type="entry name" value="ATPase domain of HSP90 chaperone/DNA topoisomerase II/histidine kinase"/>
    <property type="match status" value="1"/>
</dbReference>
<name>A0ABY7H3J1_9BACT</name>
<evidence type="ECO:0000259" key="10">
    <source>
        <dbReference type="SMART" id="SM00387"/>
    </source>
</evidence>
<dbReference type="EMBL" id="CP114040">
    <property type="protein sequence ID" value="WAS93677.1"/>
    <property type="molecule type" value="Genomic_DNA"/>
</dbReference>
<keyword evidence="5" id="KW-0547">Nucleotide-binding</keyword>
<comment type="similarity">
    <text evidence="3">Belongs to the type II topoisomerase GyrB family.</text>
</comment>
<dbReference type="SMART" id="SM00387">
    <property type="entry name" value="HATPase_c"/>
    <property type="match status" value="1"/>
</dbReference>
<dbReference type="PRINTS" id="PR00418">
    <property type="entry name" value="TPI2FAMILY"/>
</dbReference>
<dbReference type="EC" id="5.6.2.2" evidence="4"/>
<feature type="domain" description="Histidine kinase/HSP90-like ATPase" evidence="10">
    <location>
        <begin position="26"/>
        <end position="168"/>
    </location>
</feature>
<evidence type="ECO:0000256" key="3">
    <source>
        <dbReference type="ARBA" id="ARBA00010708"/>
    </source>
</evidence>
<dbReference type="SUPFAM" id="SSF54211">
    <property type="entry name" value="Ribosomal protein S5 domain 2-like"/>
    <property type="match status" value="1"/>
</dbReference>
<keyword evidence="9" id="KW-0413">Isomerase</keyword>
<accession>A0ABY7H3J1</accession>
<keyword evidence="7" id="KW-0799">Topoisomerase</keyword>
<dbReference type="GO" id="GO:0005524">
    <property type="term" value="F:ATP binding"/>
    <property type="evidence" value="ECO:0007669"/>
    <property type="project" value="UniProtKB-KW"/>
</dbReference>
<dbReference type="InterPro" id="IPR013506">
    <property type="entry name" value="Topo_IIA_bsu_dom2"/>
</dbReference>
<dbReference type="Pfam" id="PF00204">
    <property type="entry name" value="DNA_gyraseB"/>
    <property type="match status" value="1"/>
</dbReference>
<evidence type="ECO:0000256" key="9">
    <source>
        <dbReference type="ARBA" id="ARBA00023235"/>
    </source>
</evidence>
<dbReference type="Proteomes" id="UP001164459">
    <property type="component" value="Chromosome"/>
</dbReference>
<proteinExistence type="inferred from homology"/>
<dbReference type="InterPro" id="IPR020568">
    <property type="entry name" value="Ribosomal_Su5_D2-typ_SF"/>
</dbReference>
<dbReference type="InterPro" id="IPR003594">
    <property type="entry name" value="HATPase_dom"/>
</dbReference>
<keyword evidence="12" id="KW-1185">Reference proteome</keyword>